<proteinExistence type="inferred from homology"/>
<gene>
    <name evidence="3" type="ordered locus">Ilyop_2097</name>
</gene>
<dbReference type="HOGENOM" id="CLU_026443_2_0_0"/>
<protein>
    <recommendedName>
        <fullName evidence="5">3-methylitaconate isomerase</fullName>
    </recommendedName>
</protein>
<dbReference type="PANTHER" id="PTHR43709:SF2">
    <property type="entry name" value="DUF453 DOMAIN PROTEIN (AFU_ORTHOLOGUE AFUA_6G00360)"/>
    <property type="match status" value="1"/>
</dbReference>
<geneLocation type="plasmid" evidence="3 4">
    <name>pILYOP01</name>
</geneLocation>
<keyword evidence="3" id="KW-0614">Plasmid</keyword>
<dbReference type="GO" id="GO:0016853">
    <property type="term" value="F:isomerase activity"/>
    <property type="evidence" value="ECO:0007669"/>
    <property type="project" value="UniProtKB-KW"/>
</dbReference>
<dbReference type="Proteomes" id="UP000006875">
    <property type="component" value="Plasmid pILYOP01"/>
</dbReference>
<accession>E3HBV1</accession>
<name>E3HBV1_ILYPC</name>
<evidence type="ECO:0008006" key="5">
    <source>
        <dbReference type="Google" id="ProtNLM"/>
    </source>
</evidence>
<dbReference type="Gene3D" id="3.10.310.10">
    <property type="entry name" value="Diaminopimelate Epimerase, Chain A, domain 1"/>
    <property type="match status" value="2"/>
</dbReference>
<dbReference type="PANTHER" id="PTHR43709">
    <property type="entry name" value="ACONITATE ISOMERASE-RELATED"/>
    <property type="match status" value="1"/>
</dbReference>
<evidence type="ECO:0000313" key="3">
    <source>
        <dbReference type="EMBL" id="ADO83863.1"/>
    </source>
</evidence>
<dbReference type="RefSeq" id="WP_013388525.1">
    <property type="nucleotide sequence ID" value="NC_014633.1"/>
</dbReference>
<dbReference type="SUPFAM" id="SSF54506">
    <property type="entry name" value="Diaminopimelate epimerase-like"/>
    <property type="match status" value="2"/>
</dbReference>
<dbReference type="KEGG" id="ipo:Ilyop_2097"/>
<evidence type="ECO:0000256" key="2">
    <source>
        <dbReference type="ARBA" id="ARBA00023235"/>
    </source>
</evidence>
<comment type="similarity">
    <text evidence="1">Belongs to the PrpF family.</text>
</comment>
<dbReference type="EMBL" id="CP002282">
    <property type="protein sequence ID" value="ADO83863.1"/>
    <property type="molecule type" value="Genomic_DNA"/>
</dbReference>
<sequence length="375" mass="40971">MKKIPTVFMRGGTSKGAVFHERDLPEDRSKWDEIFLKVMGSPDPKQIDGLGGCVSSNNKIAIIKKSERPGVDIDYTVAQVIIDRPQVDYKSNCGNMSSVVGPFAIDEGLVEPKGDITTIHLYNENTNKYLDVDVPIKDGKFDNYGDCSIAGVLGTSAEVKLAFKDPTGAVTESLFPTGNRTDTIDIPGIGEIDLTIIDVSNPLILLRAEDLGFDATELLDEINKKDILEKFETIRGKCAEKIGMVSDWRKAAVETPAIPKIAFLNTPKEYKTLTGELIKTETHDICARVISLNKLHKAYVLTAATATAVAAELDGTVAKEFMKTKVNTGEVTIAHPSGVMKVTPNIQYDGDKVNIIDVAVVRTTRKIMEGHVYIK</sequence>
<evidence type="ECO:0000256" key="1">
    <source>
        <dbReference type="ARBA" id="ARBA00007673"/>
    </source>
</evidence>
<reference evidence="3 4" key="1">
    <citation type="journal article" date="2010" name="Stand. Genomic Sci.">
        <title>Complete genome sequence of Ilyobacter polytropus type strain (CuHbu1).</title>
        <authorList>
            <person name="Sikorski J."/>
            <person name="Chertkov O."/>
            <person name="Lapidus A."/>
            <person name="Nolan M."/>
            <person name="Lucas S."/>
            <person name="Del Rio T.G."/>
            <person name="Tice H."/>
            <person name="Cheng J.F."/>
            <person name="Tapia R."/>
            <person name="Han C."/>
            <person name="Goodwin L."/>
            <person name="Pitluck S."/>
            <person name="Liolios K."/>
            <person name="Ivanova N."/>
            <person name="Mavromatis K."/>
            <person name="Mikhailova N."/>
            <person name="Pati A."/>
            <person name="Chen A."/>
            <person name="Palaniappan K."/>
            <person name="Land M."/>
            <person name="Hauser L."/>
            <person name="Chang Y.J."/>
            <person name="Jeffries C.D."/>
            <person name="Brambilla E."/>
            <person name="Yasawong M."/>
            <person name="Rohde M."/>
            <person name="Pukall R."/>
            <person name="Spring S."/>
            <person name="Goker M."/>
            <person name="Woyke T."/>
            <person name="Bristow J."/>
            <person name="Eisen J.A."/>
            <person name="Markowitz V."/>
            <person name="Hugenholtz P."/>
            <person name="Kyrpides N.C."/>
            <person name="Klenk H.P."/>
        </authorList>
    </citation>
    <scope>NUCLEOTIDE SEQUENCE [LARGE SCALE GENOMIC DNA]</scope>
    <source>
        <strain evidence="4">ATCC 51220 / DSM 2926 / LMG 16218 / CuHBu1</strain>
        <plasmid evidence="4">pILYOP01</plasmid>
    </source>
</reference>
<keyword evidence="4" id="KW-1185">Reference proteome</keyword>
<dbReference type="AlphaFoldDB" id="E3HBV1"/>
<dbReference type="Pfam" id="PF04303">
    <property type="entry name" value="PrpF"/>
    <property type="match status" value="1"/>
</dbReference>
<keyword evidence="2" id="KW-0413">Isomerase</keyword>
<dbReference type="OrthoDB" id="9779763at2"/>
<evidence type="ECO:0000313" key="4">
    <source>
        <dbReference type="Proteomes" id="UP000006875"/>
    </source>
</evidence>
<organism evidence="3 4">
    <name type="scientific">Ilyobacter polytropus (strain ATCC 51220 / DSM 2926 / LMG 16218 / CuHBu1)</name>
    <dbReference type="NCBI Taxonomy" id="572544"/>
    <lineage>
        <taxon>Bacteria</taxon>
        <taxon>Fusobacteriati</taxon>
        <taxon>Fusobacteriota</taxon>
        <taxon>Fusobacteriia</taxon>
        <taxon>Fusobacteriales</taxon>
        <taxon>Fusobacteriaceae</taxon>
        <taxon>Ilyobacter</taxon>
    </lineage>
</organism>
<dbReference type="InterPro" id="IPR007400">
    <property type="entry name" value="PrpF-like"/>
</dbReference>